<keyword evidence="1" id="KW-0812">Transmembrane</keyword>
<feature type="non-terminal residue" evidence="3">
    <location>
        <position position="1"/>
    </location>
</feature>
<reference evidence="3" key="2">
    <citation type="submission" date="2018-07" db="EMBL/GenBank/DDBJ databases">
        <authorList>
            <consortium name="NCBI Pathogen Detection Project"/>
        </authorList>
    </citation>
    <scope>NUCLEOTIDE SEQUENCE</scope>
    <source>
        <strain evidence="3">13-3002</strain>
    </source>
</reference>
<dbReference type="AlphaFoldDB" id="A0A738XIC9"/>
<reference evidence="3" key="1">
    <citation type="journal article" date="2018" name="Genome Biol.">
        <title>SKESA: strategic k-mer extension for scrupulous assemblies.</title>
        <authorList>
            <person name="Souvorov A."/>
            <person name="Agarwala R."/>
            <person name="Lipman D.J."/>
        </authorList>
    </citation>
    <scope>NUCLEOTIDE SEQUENCE</scope>
    <source>
        <strain evidence="3">13-3002</strain>
    </source>
</reference>
<feature type="transmembrane region" description="Helical" evidence="1">
    <location>
        <begin position="21"/>
        <end position="41"/>
    </location>
</feature>
<evidence type="ECO:0000313" key="3">
    <source>
        <dbReference type="EMBL" id="HAE9264628.1"/>
    </source>
</evidence>
<dbReference type="InterPro" id="IPR032523">
    <property type="entry name" value="CcmF_C"/>
</dbReference>
<dbReference type="Pfam" id="PF16327">
    <property type="entry name" value="CcmF_C"/>
    <property type="match status" value="1"/>
</dbReference>
<dbReference type="GO" id="GO:0016829">
    <property type="term" value="F:lyase activity"/>
    <property type="evidence" value="ECO:0007669"/>
    <property type="project" value="UniProtKB-KW"/>
</dbReference>
<evidence type="ECO:0000256" key="1">
    <source>
        <dbReference type="SAM" id="Phobius"/>
    </source>
</evidence>
<organism evidence="3">
    <name type="scientific">Salmonella enterica subsp. arizonae serovar 48:z4,z24:-</name>
    <dbReference type="NCBI Taxonomy" id="1967584"/>
    <lineage>
        <taxon>Bacteria</taxon>
        <taxon>Pseudomonadati</taxon>
        <taxon>Pseudomonadota</taxon>
        <taxon>Gammaproteobacteria</taxon>
        <taxon>Enterobacterales</taxon>
        <taxon>Enterobacteriaceae</taxon>
        <taxon>Salmonella</taxon>
    </lineage>
</organism>
<gene>
    <name evidence="3" type="ORF">G4Y52_004612</name>
</gene>
<comment type="caution">
    <text evidence="3">The sequence shown here is derived from an EMBL/GenBank/DDBJ whole genome shotgun (WGS) entry which is preliminary data.</text>
</comment>
<accession>A0A738XIC9</accession>
<evidence type="ECO:0000259" key="2">
    <source>
        <dbReference type="Pfam" id="PF16327"/>
    </source>
</evidence>
<proteinExistence type="predicted"/>
<feature type="domain" description="Cytochrome c-type biogenesis protein CcmF C-terminal" evidence="2">
    <location>
        <begin position="2"/>
        <end position="42"/>
    </location>
</feature>
<keyword evidence="1" id="KW-0472">Membrane</keyword>
<sequence>AALGEELDNGAWAVRLYYKPFVRWIWAGGLLMALGGLLCLADPRYRRRPRRPAPEAV</sequence>
<dbReference type="EMBL" id="DAATNN010000080">
    <property type="protein sequence ID" value="HAE9264628.1"/>
    <property type="molecule type" value="Genomic_DNA"/>
</dbReference>
<name>A0A738XIC9_SALER</name>
<keyword evidence="3" id="KW-0456">Lyase</keyword>
<keyword evidence="1" id="KW-1133">Transmembrane helix</keyword>
<protein>
    <submittedName>
        <fullName evidence="3">Cytochrome C heme lyase</fullName>
    </submittedName>
</protein>